<gene>
    <name evidence="1" type="ORF">WJX81_006953</name>
</gene>
<evidence type="ECO:0000313" key="2">
    <source>
        <dbReference type="Proteomes" id="UP001445335"/>
    </source>
</evidence>
<dbReference type="Proteomes" id="UP001445335">
    <property type="component" value="Unassembled WGS sequence"/>
</dbReference>
<accession>A0AAW1RK29</accession>
<keyword evidence="2" id="KW-1185">Reference proteome</keyword>
<comment type="caution">
    <text evidence="1">The sequence shown here is derived from an EMBL/GenBank/DDBJ whole genome shotgun (WGS) entry which is preliminary data.</text>
</comment>
<protein>
    <submittedName>
        <fullName evidence="1">Uncharacterized protein</fullName>
    </submittedName>
</protein>
<dbReference type="PANTHER" id="PTHR36333">
    <property type="entry name" value="DIMETHYLALLYL, ADENOSINE TRNA METHYLTHIOTRANSFERASE"/>
    <property type="match status" value="1"/>
</dbReference>
<reference evidence="1 2" key="1">
    <citation type="journal article" date="2024" name="Nat. Commun.">
        <title>Phylogenomics reveals the evolutionary origins of lichenization in chlorophyte algae.</title>
        <authorList>
            <person name="Puginier C."/>
            <person name="Libourel C."/>
            <person name="Otte J."/>
            <person name="Skaloud P."/>
            <person name="Haon M."/>
            <person name="Grisel S."/>
            <person name="Petersen M."/>
            <person name="Berrin J.G."/>
            <person name="Delaux P.M."/>
            <person name="Dal Grande F."/>
            <person name="Keller J."/>
        </authorList>
    </citation>
    <scope>NUCLEOTIDE SEQUENCE [LARGE SCALE GENOMIC DNA]</scope>
    <source>
        <strain evidence="1 2">SAG 245.80</strain>
    </source>
</reference>
<sequence length="160" mass="17444">MGPRGYSGSSARTHAETVQYFLETEQDELEYEAARRRPLLTPDFFAQLTQAIGEERFSSTSNAGRLAELERLQEFLQAAVAAVDATVAARSAPAERLRRLLSAPDKKATLLQMAGDGEIDRPLLDLLQQNIEAANGAGQAQAAEFMSKVRAAAMKFLITT</sequence>
<evidence type="ECO:0000313" key="1">
    <source>
        <dbReference type="EMBL" id="KAK9834063.1"/>
    </source>
</evidence>
<dbReference type="EMBL" id="JALJOU010000034">
    <property type="protein sequence ID" value="KAK9834063.1"/>
    <property type="molecule type" value="Genomic_DNA"/>
</dbReference>
<dbReference type="PANTHER" id="PTHR36333:SF1">
    <property type="entry name" value="DIMETHYLALLYL, ADENOSINE TRNA METHYLTHIOTRANSFERASE"/>
    <property type="match status" value="1"/>
</dbReference>
<organism evidence="1 2">
    <name type="scientific">Elliptochloris bilobata</name>
    <dbReference type="NCBI Taxonomy" id="381761"/>
    <lineage>
        <taxon>Eukaryota</taxon>
        <taxon>Viridiplantae</taxon>
        <taxon>Chlorophyta</taxon>
        <taxon>core chlorophytes</taxon>
        <taxon>Trebouxiophyceae</taxon>
        <taxon>Trebouxiophyceae incertae sedis</taxon>
        <taxon>Elliptochloris clade</taxon>
        <taxon>Elliptochloris</taxon>
    </lineage>
</organism>
<name>A0AAW1RK29_9CHLO</name>
<proteinExistence type="predicted"/>
<dbReference type="AlphaFoldDB" id="A0AAW1RK29"/>